<dbReference type="Proteomes" id="UP000249169">
    <property type="component" value="Unassembled WGS sequence"/>
</dbReference>
<accession>A0A328C792</accession>
<dbReference type="RefSeq" id="WP_111729841.1">
    <property type="nucleotide sequence ID" value="NZ_QHKO01000004.1"/>
</dbReference>
<dbReference type="InterPro" id="IPR028973">
    <property type="entry name" value="PhnB-like"/>
</dbReference>
<protein>
    <submittedName>
        <fullName evidence="2">VOC family protein</fullName>
    </submittedName>
</protein>
<evidence type="ECO:0000313" key="3">
    <source>
        <dbReference type="Proteomes" id="UP000249169"/>
    </source>
</evidence>
<evidence type="ECO:0000259" key="1">
    <source>
        <dbReference type="Pfam" id="PF00903"/>
    </source>
</evidence>
<reference evidence="2 3" key="1">
    <citation type="submission" date="2018-05" db="EMBL/GenBank/DDBJ databases">
        <title>Lujinxingia marina gen. nov. sp. nov., a new facultative anaerobic member of the class Deltaproteobacteria, and proposal of Lujinxingaceae fam. nov.</title>
        <authorList>
            <person name="Li C.-M."/>
        </authorList>
    </citation>
    <scope>NUCLEOTIDE SEQUENCE [LARGE SCALE GENOMIC DNA]</scope>
    <source>
        <strain evidence="2 3">B210</strain>
    </source>
</reference>
<sequence length="138" mass="15366">MNIVPYLTFDGTCKEAFGFYRDILGGTLTVHTVGDSEVADEMPAEYRDRVMHACLQVGDRLLMASDALHGGYETPRGVNVSLHAESPEEAERVFAALAEGGQVTMPLEKTFWALRFGMVTDRFGTPWMINCNERECID</sequence>
<dbReference type="Gene3D" id="3.10.180.10">
    <property type="entry name" value="2,3-Dihydroxybiphenyl 1,2-Dioxygenase, domain 1"/>
    <property type="match status" value="1"/>
</dbReference>
<dbReference type="PANTHER" id="PTHR33990:SF1">
    <property type="entry name" value="PROTEIN YJDN"/>
    <property type="match status" value="1"/>
</dbReference>
<name>A0A328C792_9DELT</name>
<organism evidence="2 3">
    <name type="scientific">Lujinxingia litoralis</name>
    <dbReference type="NCBI Taxonomy" id="2211119"/>
    <lineage>
        <taxon>Bacteria</taxon>
        <taxon>Deltaproteobacteria</taxon>
        <taxon>Bradymonadales</taxon>
        <taxon>Lujinxingiaceae</taxon>
        <taxon>Lujinxingia</taxon>
    </lineage>
</organism>
<gene>
    <name evidence="2" type="ORF">DL240_10475</name>
</gene>
<feature type="domain" description="Glyoxalase/fosfomycin resistance/dioxygenase" evidence="1">
    <location>
        <begin position="7"/>
        <end position="129"/>
    </location>
</feature>
<dbReference type="Pfam" id="PF00903">
    <property type="entry name" value="Glyoxalase"/>
    <property type="match status" value="1"/>
</dbReference>
<dbReference type="InterPro" id="IPR029068">
    <property type="entry name" value="Glyas_Bleomycin-R_OHBP_Dase"/>
</dbReference>
<dbReference type="SUPFAM" id="SSF54593">
    <property type="entry name" value="Glyoxalase/Bleomycin resistance protein/Dihydroxybiphenyl dioxygenase"/>
    <property type="match status" value="1"/>
</dbReference>
<proteinExistence type="predicted"/>
<dbReference type="AlphaFoldDB" id="A0A328C792"/>
<dbReference type="InterPro" id="IPR004360">
    <property type="entry name" value="Glyas_Fos-R_dOase_dom"/>
</dbReference>
<dbReference type="PANTHER" id="PTHR33990">
    <property type="entry name" value="PROTEIN YJDN-RELATED"/>
    <property type="match status" value="1"/>
</dbReference>
<comment type="caution">
    <text evidence="2">The sequence shown here is derived from an EMBL/GenBank/DDBJ whole genome shotgun (WGS) entry which is preliminary data.</text>
</comment>
<keyword evidence="3" id="KW-1185">Reference proteome</keyword>
<dbReference type="OrthoDB" id="9795306at2"/>
<evidence type="ECO:0000313" key="2">
    <source>
        <dbReference type="EMBL" id="RAL22270.1"/>
    </source>
</evidence>
<dbReference type="EMBL" id="QHKO01000004">
    <property type="protein sequence ID" value="RAL22270.1"/>
    <property type="molecule type" value="Genomic_DNA"/>
</dbReference>
<dbReference type="CDD" id="cd06588">
    <property type="entry name" value="PhnB_like"/>
    <property type="match status" value="1"/>
</dbReference>